<keyword evidence="14" id="KW-1185">Reference proteome</keyword>
<dbReference type="Gene3D" id="4.10.900.10">
    <property type="entry name" value="TCF3-CBD (Catenin binding domain)"/>
    <property type="match status" value="1"/>
</dbReference>
<dbReference type="InterPro" id="IPR020894">
    <property type="entry name" value="Cadherin_CS"/>
</dbReference>
<evidence type="ECO:0000256" key="7">
    <source>
        <dbReference type="ARBA" id="ARBA00023136"/>
    </source>
</evidence>
<comment type="function">
    <text evidence="10">Cadherins are calcium-dependent cell adhesion proteins.</text>
</comment>
<evidence type="ECO:0000313" key="14">
    <source>
        <dbReference type="Proteomes" id="UP001162483"/>
    </source>
</evidence>
<evidence type="ECO:0000256" key="5">
    <source>
        <dbReference type="ARBA" id="ARBA00022889"/>
    </source>
</evidence>
<evidence type="ECO:0000259" key="12">
    <source>
        <dbReference type="PROSITE" id="PS50268"/>
    </source>
</evidence>
<name>A0ABN9GVQ6_9NEOB</name>
<evidence type="ECO:0000256" key="3">
    <source>
        <dbReference type="ARBA" id="ARBA00022737"/>
    </source>
</evidence>
<feature type="domain" description="Cadherin" evidence="12">
    <location>
        <begin position="130"/>
        <end position="240"/>
    </location>
</feature>
<dbReference type="InterPro" id="IPR000233">
    <property type="entry name" value="Cadherin_Y-type_LIR"/>
</dbReference>
<dbReference type="PROSITE" id="PS50268">
    <property type="entry name" value="CADHERIN_2"/>
    <property type="match status" value="3"/>
</dbReference>
<dbReference type="Pfam" id="PF01049">
    <property type="entry name" value="CADH_Y-type_LIR"/>
    <property type="match status" value="1"/>
</dbReference>
<dbReference type="InterPro" id="IPR002126">
    <property type="entry name" value="Cadherin-like_dom"/>
</dbReference>
<dbReference type="Proteomes" id="UP001162483">
    <property type="component" value="Unassembled WGS sequence"/>
</dbReference>
<dbReference type="CDD" id="cd11304">
    <property type="entry name" value="Cadherin_repeat"/>
    <property type="match status" value="3"/>
</dbReference>
<dbReference type="PANTHER" id="PTHR24027:SF444">
    <property type="entry name" value="BLASTOMERE CADHERIN"/>
    <property type="match status" value="1"/>
</dbReference>
<reference evidence="13" key="1">
    <citation type="submission" date="2023-05" db="EMBL/GenBank/DDBJ databases">
        <authorList>
            <person name="Stuckert A."/>
        </authorList>
    </citation>
    <scope>NUCLEOTIDE SEQUENCE</scope>
</reference>
<keyword evidence="4 8" id="KW-0106">Calcium</keyword>
<dbReference type="InterPro" id="IPR015919">
    <property type="entry name" value="Cadherin-like_sf"/>
</dbReference>
<dbReference type="Gene3D" id="2.60.40.60">
    <property type="entry name" value="Cadherins"/>
    <property type="match status" value="4"/>
</dbReference>
<keyword evidence="5 9" id="KW-0130">Cell adhesion</keyword>
<feature type="domain" description="Cadherin" evidence="12">
    <location>
        <begin position="18"/>
        <end position="129"/>
    </location>
</feature>
<sequence>MNITVNVLDQNDNKPQFTQEVFRGFVREGVQPGTPVMNVTATDADDPTTANAILGYSILKQTPEEPVPGIFTINSESGLISVIAAGLDREKVPEYTLLVQAADMEGQGLTTTATALIQITDSNDNAPVFDPVKYTAQVPENEVGFEVQRLSVTDADDMNSPAWRAVYKIRGPEASFFSITTDPDTNDGILTTAKGLDFETRKQFVLQITVENQDPFTVPLPTSTATVTVNVEDVNEAPFFVPAVSRQEVLENLPRGEKIIALVAQDPDKQQNQKLRYKIGNDPAKWVSVNEDTGIITSNGNLDRESEYVKNNTYMIILMVIDDGIPFATGTGTLILQVGDINDNGPVPNPRSFAMCSKNPEPYELTISDADLPPNTDPYDLELSHGSELTWRAEMKGKAASMTLVPKEELKPGDYVVYVRLYDAHRLSQLTVVNATICNCEGNTVSCSDKYMDRSDLPIILVILGSILALLILILLLLLFLRRKKVVKEPLLLPEDDTRDNIFYYGEEGGGEEDQDYDLSQLHRGLDARPDVMRNDVVPTLMPAPQYRPRPSNPDEIGNFIDENLIAADNDPTAPPYDSLLVFDYEGSGSEAASLSSLNSSNSDIDQDYDCLNNWGPRFRKLADMYGGEDD</sequence>
<evidence type="ECO:0000313" key="13">
    <source>
        <dbReference type="EMBL" id="CAI9613526.1"/>
    </source>
</evidence>
<evidence type="ECO:0000256" key="4">
    <source>
        <dbReference type="ARBA" id="ARBA00022837"/>
    </source>
</evidence>
<keyword evidence="6 11" id="KW-1133">Transmembrane helix</keyword>
<feature type="domain" description="Cadherin" evidence="12">
    <location>
        <begin position="241"/>
        <end position="348"/>
    </location>
</feature>
<evidence type="ECO:0000256" key="1">
    <source>
        <dbReference type="ARBA" id="ARBA00004251"/>
    </source>
</evidence>
<feature type="transmembrane region" description="Helical" evidence="11">
    <location>
        <begin position="457"/>
        <end position="481"/>
    </location>
</feature>
<accession>A0ABN9GVQ6</accession>
<evidence type="ECO:0000256" key="2">
    <source>
        <dbReference type="ARBA" id="ARBA00022692"/>
    </source>
</evidence>
<dbReference type="SUPFAM" id="SSF49313">
    <property type="entry name" value="Cadherin-like"/>
    <property type="match status" value="4"/>
</dbReference>
<dbReference type="PRINTS" id="PR00205">
    <property type="entry name" value="CADHERIN"/>
</dbReference>
<comment type="caution">
    <text evidence="13">The sequence shown here is derived from an EMBL/GenBank/DDBJ whole genome shotgun (WGS) entry which is preliminary data.</text>
</comment>
<evidence type="ECO:0000256" key="8">
    <source>
        <dbReference type="PROSITE-ProRule" id="PRU00043"/>
    </source>
</evidence>
<keyword evidence="2 9" id="KW-0812">Transmembrane</keyword>
<dbReference type="PANTHER" id="PTHR24027">
    <property type="entry name" value="CADHERIN-23"/>
    <property type="match status" value="1"/>
</dbReference>
<dbReference type="EMBL" id="CATNWA010019498">
    <property type="protein sequence ID" value="CAI9613526.1"/>
    <property type="molecule type" value="Genomic_DNA"/>
</dbReference>
<dbReference type="SMART" id="SM00112">
    <property type="entry name" value="CA"/>
    <property type="match status" value="3"/>
</dbReference>
<dbReference type="InterPro" id="IPR039808">
    <property type="entry name" value="Cadherin"/>
</dbReference>
<proteinExistence type="predicted"/>
<evidence type="ECO:0000256" key="11">
    <source>
        <dbReference type="SAM" id="Phobius"/>
    </source>
</evidence>
<evidence type="ECO:0000256" key="9">
    <source>
        <dbReference type="RuleBase" id="RU003318"/>
    </source>
</evidence>
<dbReference type="InterPro" id="IPR027397">
    <property type="entry name" value="Catenin-bd_sf"/>
</dbReference>
<protein>
    <recommendedName>
        <fullName evidence="12">Cadherin domain-containing protein</fullName>
    </recommendedName>
</protein>
<comment type="subcellular location">
    <subcellularLocation>
        <location evidence="1 9">Cell membrane</location>
        <topology evidence="1 9">Single-pass type I membrane protein</topology>
    </subcellularLocation>
</comment>
<keyword evidence="3" id="KW-0677">Repeat</keyword>
<evidence type="ECO:0000256" key="6">
    <source>
        <dbReference type="ARBA" id="ARBA00022989"/>
    </source>
</evidence>
<evidence type="ECO:0000256" key="10">
    <source>
        <dbReference type="RuleBase" id="RU004357"/>
    </source>
</evidence>
<dbReference type="PROSITE" id="PS00232">
    <property type="entry name" value="CADHERIN_1"/>
    <property type="match status" value="2"/>
</dbReference>
<organism evidence="13 14">
    <name type="scientific">Staurois parvus</name>
    <dbReference type="NCBI Taxonomy" id="386267"/>
    <lineage>
        <taxon>Eukaryota</taxon>
        <taxon>Metazoa</taxon>
        <taxon>Chordata</taxon>
        <taxon>Craniata</taxon>
        <taxon>Vertebrata</taxon>
        <taxon>Euteleostomi</taxon>
        <taxon>Amphibia</taxon>
        <taxon>Batrachia</taxon>
        <taxon>Anura</taxon>
        <taxon>Neobatrachia</taxon>
        <taxon>Ranoidea</taxon>
        <taxon>Ranidae</taxon>
        <taxon>Staurois</taxon>
    </lineage>
</organism>
<dbReference type="Pfam" id="PF00028">
    <property type="entry name" value="Cadherin"/>
    <property type="match status" value="3"/>
</dbReference>
<keyword evidence="7 11" id="KW-0472">Membrane</keyword>
<gene>
    <name evidence="13" type="ORF">SPARVUS_LOCUS14906683</name>
</gene>